<dbReference type="CDD" id="cd13897">
    <property type="entry name" value="CuRO_3_LCC_plant"/>
    <property type="match status" value="1"/>
</dbReference>
<comment type="caution">
    <text evidence="17">The sequence shown here is derived from an EMBL/GenBank/DDBJ whole genome shotgun (WGS) entry which is preliminary data.</text>
</comment>
<comment type="catalytic activity">
    <reaction evidence="1 13">
        <text>4 hydroquinone + O2 = 4 benzosemiquinone + 2 H2O</text>
        <dbReference type="Rhea" id="RHEA:11276"/>
        <dbReference type="ChEBI" id="CHEBI:15377"/>
        <dbReference type="ChEBI" id="CHEBI:15379"/>
        <dbReference type="ChEBI" id="CHEBI:17594"/>
        <dbReference type="ChEBI" id="CHEBI:17977"/>
        <dbReference type="EC" id="1.10.3.2"/>
    </reaction>
</comment>
<dbReference type="SUPFAM" id="SSF49503">
    <property type="entry name" value="Cupredoxins"/>
    <property type="match status" value="8"/>
</dbReference>
<dbReference type="Gene3D" id="2.60.40.420">
    <property type="entry name" value="Cupredoxins - blue copper proteins"/>
    <property type="match status" value="8"/>
</dbReference>
<proteinExistence type="inferred from homology"/>
<feature type="domain" description="Plastocyanin-like" evidence="15">
    <location>
        <begin position="1238"/>
        <end position="1372"/>
    </location>
</feature>
<sequence length="1390" mass="154375">MGFKNKLLLLEILAFVLSNWFLLSMAATPIPTVTFVLNETSYTRLCSTKNILTVNGTFPGPPITLYKGDTIYVNVINQGRYNVTIHWHGVKQPRNPWSDGPEYITQCPIQPGANFTYEITLSTEEGTLWWHAHSDWSRATVHGAFIIYPKPNTTYPFPHPDEEKTIVLASWFKGDVMEIIETALETGGEPNKSDAFTINGQPGDHYVCSEGTFKMVVDYGKTYLLRVINAIMNENMFFAVANHTLTLVGQDGAYVKPFETEYIMITPGQTMDLLIKADQTPSHYYMAARAYAVAAYDNTTTTGIIQYSNLTATPSTPFFPNLPYYNDTDLATNFTDKIKGLNSAEHPVDVPKTVDTQLIITVSVNTFPCANDSCAGPNGSRLAASLNNVSFVTPSMSVLQAYFYHINGIYKTDFPTIPPYIFNFTADDTPDNVLTPLNDTKVRIIEFNSSVEIVFQGTNVMNAAENHPMHLHGFSFYKVGSGFGNYNSSTDPTGYNLEDPPEIKEANYTRLCSTKEILTVNGLFPGPALHLHAGDRLKVNVHNQGTYGITIHWHGVKQPRNPWSDGPEYVAQCPIKAGKNFTYEIVLSNEVGTLWWHAHSDWSRATVHGPLIVYPKVGSNYPFRKPDGEIPIILGSWFKGDVMEIITEALSGGGEPNKSDALTINGQPGDLYNCSKPGTFKMVFNHGKTYLLRIINAIMNEEMFLMVANHTLTLVGTDAAYVKPVESSYIVITPGQTMDVLITADQSPNHYYMAARAYYGVVYDNTTTTAIVKYSGKYSAPSSPIMPSLPDYNDTDAVTSFTNKLRFLETKDHPIDVPKNVDRRFIITIALNTVACPDGSTCVGPDGDKMAASLNNISFNHPEMDVLQAYYKREKGYFTTDFPTTPLHVYNFTMDPMLGDYLRPTQGTNVTVLEFNSTVEIVFQGTNVLNASENHPMHLHGYSFYHVGSDFGNYSIKDDPKKYNLVDPPEMNTIGVPKNGWAAIRFRADNPASWFKGDVMEIIETALETGGEPNKSDAFTINGQPGDLYDCSEEGTFKMVVDYGKTYLLRVINAIMNENMFFAVANHTLTQVGQDGAYVKPFETEYIMITPGQTMDLLIRADQTPSYYYMAARAYAVAAYDNTTTTGIIQYSNLTATPSTPFFPNLPYYNDTDSAANFTDKIKGLNSAEHPVDVPKTVDTQLIITVSVNTFPCSNDSCAGPNGSRLAASLNNVSFVTPSTSVLPAYFYQINGIYKTDFPMIPPYIFNFTADNMPDNVLTPLNDTKVRIIEFNSSVEIVFQGTNVMNAAENHPMHLHGFSFYKVGFGFGNYNSSTDPAGYNLEDPPEVNTIGVPKNGWAAIRFRADNPGVWFMHCHLERHASWGMDTVLIVKDGGTPSSKMRDPTNYLNPR</sequence>
<keyword evidence="9 13" id="KW-0560">Oxidoreductase</keyword>
<keyword evidence="18" id="KW-1185">Reference proteome</keyword>
<dbReference type="CDD" id="cd13849">
    <property type="entry name" value="CuRO_1_LCC_plant"/>
    <property type="match status" value="2"/>
</dbReference>
<keyword evidence="11" id="KW-0325">Glycoprotein</keyword>
<dbReference type="CDD" id="cd13875">
    <property type="entry name" value="CuRO_2_LCC_plant"/>
    <property type="match status" value="3"/>
</dbReference>
<evidence type="ECO:0000259" key="16">
    <source>
        <dbReference type="Pfam" id="PF07732"/>
    </source>
</evidence>
<dbReference type="Proteomes" id="UP001370490">
    <property type="component" value="Unassembled WGS sequence"/>
</dbReference>
<dbReference type="Pfam" id="PF00394">
    <property type="entry name" value="Cu-oxidase"/>
    <property type="match status" value="3"/>
</dbReference>
<evidence type="ECO:0000256" key="1">
    <source>
        <dbReference type="ARBA" id="ARBA00000349"/>
    </source>
</evidence>
<feature type="domain" description="Plastocyanin-like" evidence="15">
    <location>
        <begin position="416"/>
        <end position="502"/>
    </location>
</feature>
<dbReference type="EC" id="1.10.3.2" evidence="4 13"/>
<dbReference type="InterPro" id="IPR011707">
    <property type="entry name" value="Cu-oxidase-like_N"/>
</dbReference>
<dbReference type="PANTHER" id="PTHR11709:SF410">
    <property type="entry name" value="LACCASE"/>
    <property type="match status" value="1"/>
</dbReference>
<dbReference type="InterPro" id="IPR034288">
    <property type="entry name" value="CuRO_1_LCC"/>
</dbReference>
<comment type="cofactor">
    <cofactor evidence="13">
        <name>Cu cation</name>
        <dbReference type="ChEBI" id="CHEBI:23378"/>
    </cofactor>
    <text evidence="13">Binds 4 Cu cations per monomer.</text>
</comment>
<feature type="domain" description="Plastocyanin-like" evidence="14">
    <location>
        <begin position="163"/>
        <end position="309"/>
    </location>
</feature>
<dbReference type="PANTHER" id="PTHR11709">
    <property type="entry name" value="MULTI-COPPER OXIDASE"/>
    <property type="match status" value="1"/>
</dbReference>
<evidence type="ECO:0000256" key="12">
    <source>
        <dbReference type="ARBA" id="ARBA00023185"/>
    </source>
</evidence>
<evidence type="ECO:0000256" key="7">
    <source>
        <dbReference type="ARBA" id="ARBA00022723"/>
    </source>
</evidence>
<evidence type="ECO:0000256" key="6">
    <source>
        <dbReference type="ARBA" id="ARBA00022525"/>
    </source>
</evidence>
<evidence type="ECO:0000259" key="15">
    <source>
        <dbReference type="Pfam" id="PF07731"/>
    </source>
</evidence>
<dbReference type="GO" id="GO:0052716">
    <property type="term" value="F:hydroquinone:oxygen oxidoreductase activity"/>
    <property type="evidence" value="ECO:0007669"/>
    <property type="project" value="UniProtKB-EC"/>
</dbReference>
<keyword evidence="6 13" id="KW-0964">Secreted</keyword>
<organism evidence="17 18">
    <name type="scientific">Dillenia turbinata</name>
    <dbReference type="NCBI Taxonomy" id="194707"/>
    <lineage>
        <taxon>Eukaryota</taxon>
        <taxon>Viridiplantae</taxon>
        <taxon>Streptophyta</taxon>
        <taxon>Embryophyta</taxon>
        <taxon>Tracheophyta</taxon>
        <taxon>Spermatophyta</taxon>
        <taxon>Magnoliopsida</taxon>
        <taxon>eudicotyledons</taxon>
        <taxon>Gunneridae</taxon>
        <taxon>Pentapetalae</taxon>
        <taxon>Dilleniales</taxon>
        <taxon>Dilleniaceae</taxon>
        <taxon>Dillenia</taxon>
    </lineage>
</organism>
<evidence type="ECO:0000256" key="9">
    <source>
        <dbReference type="ARBA" id="ARBA00023002"/>
    </source>
</evidence>
<reference evidence="17 18" key="1">
    <citation type="submission" date="2023-12" db="EMBL/GenBank/DDBJ databases">
        <title>A high-quality genome assembly for Dillenia turbinata (Dilleniales).</title>
        <authorList>
            <person name="Chanderbali A."/>
        </authorList>
    </citation>
    <scope>NUCLEOTIDE SEQUENCE [LARGE SCALE GENOMIC DNA]</scope>
    <source>
        <strain evidence="17">LSX21</strain>
        <tissue evidence="17">Leaf</tissue>
    </source>
</reference>
<dbReference type="NCBIfam" id="TIGR03389">
    <property type="entry name" value="laccase"/>
    <property type="match status" value="2"/>
</dbReference>
<dbReference type="InterPro" id="IPR002355">
    <property type="entry name" value="Cu_oxidase_Cu_BS"/>
</dbReference>
<keyword evidence="13" id="KW-0732">Signal</keyword>
<feature type="chain" id="PRO_5042670717" description="Laccase" evidence="13">
    <location>
        <begin position="27"/>
        <end position="1390"/>
    </location>
</feature>
<keyword evidence="12 13" id="KW-0439">Lignin degradation</keyword>
<evidence type="ECO:0000256" key="13">
    <source>
        <dbReference type="RuleBase" id="RU361119"/>
    </source>
</evidence>
<evidence type="ECO:0000313" key="18">
    <source>
        <dbReference type="Proteomes" id="UP001370490"/>
    </source>
</evidence>
<evidence type="ECO:0000256" key="10">
    <source>
        <dbReference type="ARBA" id="ARBA00023008"/>
    </source>
</evidence>
<comment type="similarity">
    <text evidence="3 13">Belongs to the multicopper oxidase family.</text>
</comment>
<dbReference type="InterPro" id="IPR011706">
    <property type="entry name" value="Cu-oxidase_C"/>
</dbReference>
<name>A0AAN8VS48_9MAGN</name>
<evidence type="ECO:0000256" key="2">
    <source>
        <dbReference type="ARBA" id="ARBA00004271"/>
    </source>
</evidence>
<dbReference type="EMBL" id="JBAMMX010000005">
    <property type="protein sequence ID" value="KAK6940103.1"/>
    <property type="molecule type" value="Genomic_DNA"/>
</dbReference>
<dbReference type="InterPro" id="IPR017761">
    <property type="entry name" value="Laccase"/>
</dbReference>
<feature type="domain" description="Plastocyanin-like" evidence="14">
    <location>
        <begin position="629"/>
        <end position="776"/>
    </location>
</feature>
<dbReference type="InterPro" id="IPR034285">
    <property type="entry name" value="CuRO_2_LCC"/>
</dbReference>
<feature type="signal peptide" evidence="13">
    <location>
        <begin position="1"/>
        <end position="26"/>
    </location>
</feature>
<gene>
    <name evidence="17" type="ORF">RJ641_029634</name>
</gene>
<evidence type="ECO:0000313" key="17">
    <source>
        <dbReference type="EMBL" id="KAK6940103.1"/>
    </source>
</evidence>
<evidence type="ECO:0000256" key="5">
    <source>
        <dbReference type="ARBA" id="ARBA00022523"/>
    </source>
</evidence>
<keyword evidence="7 13" id="KW-0479">Metal-binding</keyword>
<accession>A0AAN8VS48</accession>
<dbReference type="InterPro" id="IPR045087">
    <property type="entry name" value="Cu-oxidase_fam"/>
</dbReference>
<comment type="function">
    <text evidence="13">Lignin degradation and detoxification of lignin-derived products.</text>
</comment>
<dbReference type="PROSITE" id="PS00080">
    <property type="entry name" value="MULTICOPPER_OXIDASE2"/>
    <property type="match status" value="1"/>
</dbReference>
<evidence type="ECO:0000256" key="4">
    <source>
        <dbReference type="ARBA" id="ARBA00012297"/>
    </source>
</evidence>
<protein>
    <recommendedName>
        <fullName evidence="4 13">Laccase</fullName>
        <ecNumber evidence="4 13">1.10.3.2</ecNumber>
    </recommendedName>
    <alternativeName>
        <fullName evidence="13">Benzenediol:oxygen oxidoreductase</fullName>
    </alternativeName>
    <alternativeName>
        <fullName evidence="13">Diphenol oxidase</fullName>
    </alternativeName>
    <alternativeName>
        <fullName evidence="13">Urishiol oxidase</fullName>
    </alternativeName>
</protein>
<evidence type="ECO:0000256" key="11">
    <source>
        <dbReference type="ARBA" id="ARBA00023180"/>
    </source>
</evidence>
<keyword evidence="10 13" id="KW-0186">Copper</keyword>
<evidence type="ECO:0000256" key="3">
    <source>
        <dbReference type="ARBA" id="ARBA00010609"/>
    </source>
</evidence>
<keyword evidence="8 13" id="KW-0677">Repeat</keyword>
<dbReference type="Pfam" id="PF07731">
    <property type="entry name" value="Cu-oxidase_2"/>
    <property type="match status" value="2"/>
</dbReference>
<dbReference type="InterPro" id="IPR001117">
    <property type="entry name" value="Cu-oxidase_2nd"/>
</dbReference>
<evidence type="ECO:0000256" key="8">
    <source>
        <dbReference type="ARBA" id="ARBA00022737"/>
    </source>
</evidence>
<dbReference type="InterPro" id="IPR034289">
    <property type="entry name" value="CuRO_3_LCC"/>
</dbReference>
<dbReference type="GO" id="GO:0005507">
    <property type="term" value="F:copper ion binding"/>
    <property type="evidence" value="ECO:0007669"/>
    <property type="project" value="InterPro"/>
</dbReference>
<comment type="subcellular location">
    <subcellularLocation>
        <location evidence="2 13">Secreted</location>
        <location evidence="2 13">Extracellular space</location>
        <location evidence="2 13">Apoplast</location>
    </subcellularLocation>
</comment>
<feature type="domain" description="Plastocyanin-like" evidence="14">
    <location>
        <begin position="993"/>
        <end position="1133"/>
    </location>
</feature>
<dbReference type="Pfam" id="PF07732">
    <property type="entry name" value="Cu-oxidase_3"/>
    <property type="match status" value="2"/>
</dbReference>
<dbReference type="PROSITE" id="PS00079">
    <property type="entry name" value="MULTICOPPER_OXIDASE1"/>
    <property type="match status" value="1"/>
</dbReference>
<keyword evidence="5 13" id="KW-0052">Apoplast</keyword>
<dbReference type="GO" id="GO:0048046">
    <property type="term" value="C:apoplast"/>
    <property type="evidence" value="ECO:0007669"/>
    <property type="project" value="UniProtKB-SubCell"/>
</dbReference>
<dbReference type="InterPro" id="IPR008972">
    <property type="entry name" value="Cupredoxin"/>
</dbReference>
<dbReference type="InterPro" id="IPR033138">
    <property type="entry name" value="Cu_oxidase_CS"/>
</dbReference>
<feature type="domain" description="Plastocyanin-like" evidence="16">
    <location>
        <begin position="39"/>
        <end position="151"/>
    </location>
</feature>
<feature type="domain" description="Plastocyanin-like" evidence="16">
    <location>
        <begin position="503"/>
        <end position="616"/>
    </location>
</feature>
<dbReference type="GO" id="GO:0046274">
    <property type="term" value="P:lignin catabolic process"/>
    <property type="evidence" value="ECO:0007669"/>
    <property type="project" value="UniProtKB-KW"/>
</dbReference>
<evidence type="ECO:0000259" key="14">
    <source>
        <dbReference type="Pfam" id="PF00394"/>
    </source>
</evidence>